<accession>A0A7C3YE15</accession>
<proteinExistence type="predicted"/>
<dbReference type="PANTHER" id="PTHR12526">
    <property type="entry name" value="GLYCOSYLTRANSFERASE"/>
    <property type="match status" value="1"/>
</dbReference>
<keyword evidence="2" id="KW-0808">Transferase</keyword>
<protein>
    <submittedName>
        <fullName evidence="2">Glycosyltransferase</fullName>
    </submittedName>
</protein>
<feature type="domain" description="Glycosyl transferase family 1" evidence="1">
    <location>
        <begin position="2"/>
        <end position="116"/>
    </location>
</feature>
<sequence>MNEEKLKKLAGKRGIADRISWLGFKKDPYSEFQEITALLLTSRYEGFGMVLVEANQRGIPVISSDCESGPRDIVIAGVNGYLYREGDMGEFVRIIGDVIDGRLSFDTPENIAKTAERFREDVVVENIYKSLLEIVSAVEVDCGE</sequence>
<dbReference type="GO" id="GO:0016757">
    <property type="term" value="F:glycosyltransferase activity"/>
    <property type="evidence" value="ECO:0007669"/>
    <property type="project" value="InterPro"/>
</dbReference>
<gene>
    <name evidence="2" type="ORF">ENX77_00120</name>
</gene>
<organism evidence="2">
    <name type="scientific">Geoglobus ahangari</name>
    <dbReference type="NCBI Taxonomy" id="113653"/>
    <lineage>
        <taxon>Archaea</taxon>
        <taxon>Methanobacteriati</taxon>
        <taxon>Methanobacteriota</taxon>
        <taxon>Archaeoglobi</taxon>
        <taxon>Archaeoglobales</taxon>
        <taxon>Archaeoglobaceae</taxon>
        <taxon>Geoglobus</taxon>
    </lineage>
</organism>
<evidence type="ECO:0000259" key="1">
    <source>
        <dbReference type="Pfam" id="PF00534"/>
    </source>
</evidence>
<dbReference type="InterPro" id="IPR001296">
    <property type="entry name" value="Glyco_trans_1"/>
</dbReference>
<dbReference type="PANTHER" id="PTHR12526:SF630">
    <property type="entry name" value="GLYCOSYLTRANSFERASE"/>
    <property type="match status" value="1"/>
</dbReference>
<dbReference type="Gene3D" id="3.40.50.2000">
    <property type="entry name" value="Glycogen Phosphorylase B"/>
    <property type="match status" value="1"/>
</dbReference>
<dbReference type="SUPFAM" id="SSF53756">
    <property type="entry name" value="UDP-Glycosyltransferase/glycogen phosphorylase"/>
    <property type="match status" value="1"/>
</dbReference>
<dbReference type="AlphaFoldDB" id="A0A7C3YE15"/>
<comment type="caution">
    <text evidence="2">The sequence shown here is derived from an EMBL/GenBank/DDBJ whole genome shotgun (WGS) entry which is preliminary data.</text>
</comment>
<evidence type="ECO:0000313" key="2">
    <source>
        <dbReference type="EMBL" id="HGE65539.1"/>
    </source>
</evidence>
<reference evidence="2" key="1">
    <citation type="journal article" date="2020" name="mSystems">
        <title>Genome- and Community-Level Interaction Insights into Carbon Utilization and Element Cycling Functions of Hydrothermarchaeota in Hydrothermal Sediment.</title>
        <authorList>
            <person name="Zhou Z."/>
            <person name="Liu Y."/>
            <person name="Xu W."/>
            <person name="Pan J."/>
            <person name="Luo Z.H."/>
            <person name="Li M."/>
        </authorList>
    </citation>
    <scope>NUCLEOTIDE SEQUENCE [LARGE SCALE GENOMIC DNA]</scope>
    <source>
        <strain evidence="2">SpSt-97</strain>
    </source>
</reference>
<dbReference type="EMBL" id="DTPI01000002">
    <property type="protein sequence ID" value="HGE65539.1"/>
    <property type="molecule type" value="Genomic_DNA"/>
</dbReference>
<name>A0A7C3YE15_9EURY</name>
<dbReference type="Pfam" id="PF00534">
    <property type="entry name" value="Glycos_transf_1"/>
    <property type="match status" value="1"/>
</dbReference>